<sequence length="142" mass="14945">MSGPSPDARDTGRDPLRSAPLKVLVGLLLAEAIGLASLTAFLLYEIFTEVPDSYAAAIGITVLAAIATLWLSIIAINTLRGFAWVRGAIVTMQVLQIAVAIGSFQGLFARTDIGWLLLVPAVAVLALLFSRPVISATARRGD</sequence>
<proteinExistence type="predicted"/>
<dbReference type="KEGG" id="mant:BHD05_15170"/>
<feature type="transmembrane region" description="Helical" evidence="1">
    <location>
        <begin position="21"/>
        <end position="47"/>
    </location>
</feature>
<evidence type="ECO:0000256" key="1">
    <source>
        <dbReference type="SAM" id="Phobius"/>
    </source>
</evidence>
<feature type="transmembrane region" description="Helical" evidence="1">
    <location>
        <begin position="113"/>
        <end position="130"/>
    </location>
</feature>
<dbReference type="Proteomes" id="UP000464507">
    <property type="component" value="Chromosome"/>
</dbReference>
<keyword evidence="1" id="KW-0472">Membrane</keyword>
<organism evidence="2 3">
    <name type="scientific">Marisediminicola antarctica</name>
    <dbReference type="NCBI Taxonomy" id="674079"/>
    <lineage>
        <taxon>Bacteria</taxon>
        <taxon>Bacillati</taxon>
        <taxon>Actinomycetota</taxon>
        <taxon>Actinomycetes</taxon>
        <taxon>Micrococcales</taxon>
        <taxon>Microbacteriaceae</taxon>
        <taxon>Marisediminicola</taxon>
    </lineage>
</organism>
<dbReference type="AlphaFoldDB" id="A0A7L5AJK6"/>
<feature type="transmembrane region" description="Helical" evidence="1">
    <location>
        <begin position="88"/>
        <end position="107"/>
    </location>
</feature>
<accession>A0A7L5AJK6</accession>
<evidence type="ECO:0000313" key="2">
    <source>
        <dbReference type="EMBL" id="QHO70788.1"/>
    </source>
</evidence>
<evidence type="ECO:0008006" key="4">
    <source>
        <dbReference type="Google" id="ProtNLM"/>
    </source>
</evidence>
<keyword evidence="3" id="KW-1185">Reference proteome</keyword>
<protein>
    <recommendedName>
        <fullName evidence="4">Histidine kinase</fullName>
    </recommendedName>
</protein>
<keyword evidence="1" id="KW-0812">Transmembrane</keyword>
<feature type="transmembrane region" description="Helical" evidence="1">
    <location>
        <begin position="53"/>
        <end position="76"/>
    </location>
</feature>
<gene>
    <name evidence="2" type="ORF">BHD05_15170</name>
</gene>
<name>A0A7L5AJK6_9MICO</name>
<dbReference type="EMBL" id="CP017146">
    <property type="protein sequence ID" value="QHO70788.1"/>
    <property type="molecule type" value="Genomic_DNA"/>
</dbReference>
<evidence type="ECO:0000313" key="3">
    <source>
        <dbReference type="Proteomes" id="UP000464507"/>
    </source>
</evidence>
<dbReference type="RefSeq" id="WP_236966574.1">
    <property type="nucleotide sequence ID" value="NZ_CP017146.1"/>
</dbReference>
<reference evidence="2 3" key="1">
    <citation type="submission" date="2016-09" db="EMBL/GenBank/DDBJ databases">
        <title>Complete genome sequence of microbes from the polar regions.</title>
        <authorList>
            <person name="Liao L."/>
            <person name="Chen B."/>
        </authorList>
    </citation>
    <scope>NUCLEOTIDE SEQUENCE [LARGE SCALE GENOMIC DNA]</scope>
    <source>
        <strain evidence="2 3">ZS314</strain>
    </source>
</reference>
<keyword evidence="1" id="KW-1133">Transmembrane helix</keyword>